<reference evidence="2" key="2">
    <citation type="submission" date="2017-11" db="EMBL/GenBank/DDBJ databases">
        <title>PacBio sequencing of new strain of the secondary endosymbiont Candidatus Hamiltonella defensa.</title>
        <authorList>
            <person name="Strand M.R."/>
            <person name="Oliver K."/>
        </authorList>
    </citation>
    <scope>NUCLEOTIDE SEQUENCE [LARGE SCALE GENOMIC DNA]</scope>
    <source>
        <strain evidence="2">A2C</strain>
    </source>
</reference>
<evidence type="ECO:0008006" key="3">
    <source>
        <dbReference type="Google" id="ProtNLM"/>
    </source>
</evidence>
<name>A0A2D3T6Z8_9ENTR</name>
<dbReference type="AlphaFoldDB" id="A0A2D3T6Z8"/>
<organism evidence="1 2">
    <name type="scientific">Candidatus Williamhamiltonella defendens</name>
    <dbReference type="NCBI Taxonomy" id="138072"/>
    <lineage>
        <taxon>Bacteria</taxon>
        <taxon>Pseudomonadati</taxon>
        <taxon>Pseudomonadota</taxon>
        <taxon>Gammaproteobacteria</taxon>
        <taxon>Enterobacterales</taxon>
        <taxon>Enterobacteriaceae</taxon>
        <taxon>aphid secondary symbionts</taxon>
        <taxon>Candidatus Williamhamiltonella</taxon>
    </lineage>
</organism>
<dbReference type="Gene3D" id="3.10.450.50">
    <property type="match status" value="1"/>
</dbReference>
<dbReference type="InterPro" id="IPR032710">
    <property type="entry name" value="NTF2-like_dom_sf"/>
</dbReference>
<sequence length="132" mass="15493">MDKSGAKKLLDDYMEGFKKNNLEQFLSALDEECHIIQPDGISLKGKNKIKEWFELFWKENRVNKLNVYSFYYLDSGEKISFSEWDLTYSKTHEQKSSINEAISIPKAISIVTYNDENITSIVEYQRTEQPHV</sequence>
<dbReference type="EMBL" id="CP017606">
    <property type="protein sequence ID" value="ATW29597.1"/>
    <property type="molecule type" value="Genomic_DNA"/>
</dbReference>
<accession>A0A2D3T6Z8</accession>
<gene>
    <name evidence="1" type="ORF">BJP41_03675</name>
</gene>
<proteinExistence type="predicted"/>
<reference evidence="2" key="1">
    <citation type="submission" date="2016-10" db="EMBL/GenBank/DDBJ databases">
        <authorList>
            <person name="Chevignon G."/>
        </authorList>
    </citation>
    <scope>NUCLEOTIDE SEQUENCE [LARGE SCALE GENOMIC DNA]</scope>
    <source>
        <strain evidence="2">A2C</strain>
    </source>
</reference>
<evidence type="ECO:0000313" key="2">
    <source>
        <dbReference type="Proteomes" id="UP000230008"/>
    </source>
</evidence>
<protein>
    <recommendedName>
        <fullName evidence="3">SnoaL-like domain-containing protein</fullName>
    </recommendedName>
</protein>
<dbReference type="RefSeq" id="WP_100103128.1">
    <property type="nucleotide sequence ID" value="NZ_CADIJJ010000019.1"/>
</dbReference>
<dbReference type="SUPFAM" id="SSF54427">
    <property type="entry name" value="NTF2-like"/>
    <property type="match status" value="1"/>
</dbReference>
<dbReference type="Proteomes" id="UP000230008">
    <property type="component" value="Chromosome"/>
</dbReference>
<evidence type="ECO:0000313" key="1">
    <source>
        <dbReference type="EMBL" id="ATW29597.1"/>
    </source>
</evidence>